<evidence type="ECO:0000256" key="16">
    <source>
        <dbReference type="PROSITE-ProRule" id="PRU00117"/>
    </source>
</evidence>
<name>A0A1A9UK71_GLOAU</name>
<keyword evidence="12 16" id="KW-0694">RNA-binding</keyword>
<dbReference type="InterPro" id="IPR013221">
    <property type="entry name" value="Mur_ligase_cen"/>
</dbReference>
<evidence type="ECO:0000256" key="14">
    <source>
        <dbReference type="ARBA" id="ARBA00023136"/>
    </source>
</evidence>
<dbReference type="InterPro" id="IPR003439">
    <property type="entry name" value="ABC_transporter-like_ATP-bd"/>
</dbReference>
<dbReference type="InterPro" id="IPR005311">
    <property type="entry name" value="PBP_dimer"/>
</dbReference>
<dbReference type="PROSITE" id="PS51192">
    <property type="entry name" value="HELICASE_ATP_BIND_1"/>
    <property type="match status" value="1"/>
</dbReference>
<dbReference type="PROSITE" id="PS50084">
    <property type="entry name" value="KH_TYPE_1"/>
    <property type="match status" value="1"/>
</dbReference>
<keyword evidence="2" id="KW-0963">Cytoplasm</keyword>
<dbReference type="Gene3D" id="3.90.1310.10">
    <property type="entry name" value="Penicillin-binding protein 2a (Domain 2)"/>
    <property type="match status" value="1"/>
</dbReference>
<evidence type="ECO:0000256" key="6">
    <source>
        <dbReference type="ARBA" id="ARBA00022723"/>
    </source>
</evidence>
<sequence length="1517" mass="171509">MVISGTSNAILMVESESKILTEDQILKAMLYGHQKQQIIIKNINELVKKVSFTTLEWDELKDIDLELQKYIDSIFRKDLSEAYLISEKKKRFEKISNIKNKICNHLIENKNNINIEQIEFLIKNIEREIVRNRILSGKLRIDGRKNNVIRDLDIQIGSLKRTHGSAIFTRGETQSFSIVTLGTERDAQNIDELIGDRTDRFLFHYNFPPYCVGETGIIGSPKRREIGHGKLAKRSLLAVMPDASIFPYTVRIVSEITESNGSSSMASVCAASLALMDAGVPIKSSIAGISMGLIKEKDKFVILSDILGDEDFLGDMDFKVAGNSEGITALQMDIKIEEITSEILKKALYQAKEARIHILTVMNSCIQKPRNEISVFAPRIYKININPEKIKNVIGKGGSVIRMLTEKTQSAIEIEDDGTIKSPQIIVGTPGRILDLLNRKYLNLSKITSCILDEADEMLRMGFIEDVENILSKTSKKHQTVLFSATMPQIIHKIARRFMKSPKEIRIQCNINTQPDIKQYYWIAYKIRKIDALLRFLEMENFEAVIVFVRTKNSTVELSEILEKNGYNSAPLNGDMNQSLRENTLNKFKIKKLDILVATDIASRGLDVEHVNLVINYDAPLDSEAYIHRIGRTDSIKNNICLGNPNATLNQIEYAAKLACIHQDIINFPKNYHTKIGDRGVMLSGGQKQRIAIARALLFPAEILILDDAFSSLDNCTRYNILKNIKKLKNYQILIISTHQLSLLKESSEILVLEHGTIKQRGCHNMLIKEVGWYSKIIGAIDIPPEHFPSFKDIIQFSYEHEKMISEKIHKISHYAIEIKDYLTFHFLECLIIRITYLQIINPNNLIHESNMRSLRIETVPVSRGMILDRNRHPLAVSVPVHAVWVDPKELNDRGGIVKNIYWEALSNALSISFEQLSQRINNNINSRFVYLARQVNSEIGEYIHQLNLPGIHLKKESRRYYPIGQAAAHIIGITNIDGQGIEGLEKSFDPWLSGIPGKRKIRKDRFGKIIEHIVLKKTQKAKNLILSIDGNLQTIVYKKLKQSVELNKAESGTAILVDVNTGEILAMTNIPSYNPNNLIKINNSMMRNRAITDIFEPGSIIKPVVIVSALQKGIITINSTIDTRPYILNGYRVKDVVNYDNLSIEDGPESHLNKYGTPTMGGIMILIAIIISTLTWCRLSNPYIWYVLYILIGYGILGCYDDYMKVIKRNSRGLSAKWKYFWQSIIAITIAIVIFLKYQNSNVTQLVIPFFKEIMPQLGWWYIVTTYLVIVGTSNAVNLTDGLDGLAIMPTVFISSGIKPWLMDEDNSPKLLKKIPSDLPCHLGSLNIEWILNATLIVVSPGISLLHPSLIAAKKARIEIIGDIELFARQALKPIIAITGSNGKSTVTAMLGKIAFYAGISIGMGGNLGTPALNLLNKKNCQLYIIEVSSFQLESTFKLNTIASSILNITHDHMDRYPLGINQYRAYKLRIYNYAKINLINLDDPLTWPIDSNNQHCIGFSKNSGEYQIKKNQKDI</sequence>
<evidence type="ECO:0000256" key="12">
    <source>
        <dbReference type="ARBA" id="ARBA00022884"/>
    </source>
</evidence>
<evidence type="ECO:0000259" key="19">
    <source>
        <dbReference type="PROSITE" id="PS51192"/>
    </source>
</evidence>
<dbReference type="CDD" id="cd02393">
    <property type="entry name" value="KH-I_PNPase"/>
    <property type="match status" value="1"/>
</dbReference>
<keyword evidence="4 17" id="KW-0812">Transmembrane</keyword>
<dbReference type="GO" id="GO:0006402">
    <property type="term" value="P:mRNA catabolic process"/>
    <property type="evidence" value="ECO:0007669"/>
    <property type="project" value="InterPro"/>
</dbReference>
<dbReference type="InterPro" id="IPR000715">
    <property type="entry name" value="Glycosyl_transferase_4"/>
</dbReference>
<dbReference type="Pfam" id="PF00905">
    <property type="entry name" value="Transpeptidase"/>
    <property type="match status" value="1"/>
</dbReference>
<dbReference type="SUPFAM" id="SSF51984">
    <property type="entry name" value="MurCD N-terminal domain"/>
    <property type="match status" value="1"/>
</dbReference>
<dbReference type="CDD" id="cd00268">
    <property type="entry name" value="DEADc"/>
    <property type="match status" value="1"/>
</dbReference>
<dbReference type="InterPro" id="IPR001247">
    <property type="entry name" value="ExoRNase_PH_dom1"/>
</dbReference>
<evidence type="ECO:0000256" key="11">
    <source>
        <dbReference type="ARBA" id="ARBA00022842"/>
    </source>
</evidence>
<dbReference type="Pfam" id="PF08245">
    <property type="entry name" value="Mur_ligase_M"/>
    <property type="match status" value="1"/>
</dbReference>
<dbReference type="InterPro" id="IPR036565">
    <property type="entry name" value="Mur-like_cat_sf"/>
</dbReference>
<dbReference type="GO" id="GO:0003723">
    <property type="term" value="F:RNA binding"/>
    <property type="evidence" value="ECO:0007669"/>
    <property type="project" value="UniProtKB-UniRule"/>
</dbReference>
<evidence type="ECO:0000256" key="3">
    <source>
        <dbReference type="ARBA" id="ARBA00022679"/>
    </source>
</evidence>
<dbReference type="GO" id="GO:0000175">
    <property type="term" value="F:3'-5'-RNA exonuclease activity"/>
    <property type="evidence" value="ECO:0007669"/>
    <property type="project" value="TreeGrafter"/>
</dbReference>
<dbReference type="PROSITE" id="PS00039">
    <property type="entry name" value="DEAD_ATP_HELICASE"/>
    <property type="match status" value="1"/>
</dbReference>
<dbReference type="PROSITE" id="PS50893">
    <property type="entry name" value="ABC_TRANSPORTER_2"/>
    <property type="match status" value="1"/>
</dbReference>
<evidence type="ECO:0000259" key="18">
    <source>
        <dbReference type="PROSITE" id="PS50893"/>
    </source>
</evidence>
<evidence type="ECO:0000256" key="17">
    <source>
        <dbReference type="SAM" id="Phobius"/>
    </source>
</evidence>
<keyword evidence="14 17" id="KW-0472">Membrane</keyword>
<proteinExistence type="predicted"/>
<dbReference type="InterPro" id="IPR012162">
    <property type="entry name" value="PNPase"/>
</dbReference>
<dbReference type="Pfam" id="PF01138">
    <property type="entry name" value="RNase_PH"/>
    <property type="match status" value="1"/>
</dbReference>
<comment type="subcellular location">
    <subcellularLocation>
        <location evidence="1">Membrane</location>
        <topology evidence="1">Multi-pass membrane protein</topology>
    </subcellularLocation>
</comment>
<dbReference type="NCBIfam" id="NF008805">
    <property type="entry name" value="PRK11824.1"/>
    <property type="match status" value="1"/>
</dbReference>
<evidence type="ECO:0000256" key="5">
    <source>
        <dbReference type="ARBA" id="ARBA00022695"/>
    </source>
</evidence>
<dbReference type="InterPro" id="IPR001460">
    <property type="entry name" value="PCN-bd_Tpept"/>
</dbReference>
<keyword evidence="8" id="KW-0378">Hydrolase</keyword>
<feature type="domain" description="Helicase ATP-binding" evidence="19">
    <location>
        <begin position="317"/>
        <end position="505"/>
    </location>
</feature>
<feature type="transmembrane region" description="Helical" evidence="17">
    <location>
        <begin position="1184"/>
        <end position="1201"/>
    </location>
</feature>
<evidence type="ECO:0000256" key="9">
    <source>
        <dbReference type="ARBA" id="ARBA00022806"/>
    </source>
</evidence>
<keyword evidence="10" id="KW-0067">ATP-binding</keyword>
<dbReference type="GO" id="GO:0004386">
    <property type="term" value="F:helicase activity"/>
    <property type="evidence" value="ECO:0007669"/>
    <property type="project" value="UniProtKB-KW"/>
</dbReference>
<dbReference type="SMART" id="SM00490">
    <property type="entry name" value="HELICc"/>
    <property type="match status" value="1"/>
</dbReference>
<dbReference type="Gene3D" id="3.40.1190.10">
    <property type="entry name" value="Mur-like, catalytic domain"/>
    <property type="match status" value="1"/>
</dbReference>
<dbReference type="PROSITE" id="PS01348">
    <property type="entry name" value="MRAY_2"/>
    <property type="match status" value="1"/>
</dbReference>
<dbReference type="InterPro" id="IPR018480">
    <property type="entry name" value="PNAcMuramoyl-5peptid_Trfase_CS"/>
</dbReference>
<keyword evidence="5" id="KW-0548">Nucleotidyltransferase</keyword>
<dbReference type="SUPFAM" id="SSF52540">
    <property type="entry name" value="P-loop containing nucleoside triphosphate hydrolases"/>
    <property type="match status" value="2"/>
</dbReference>
<evidence type="ECO:0000256" key="10">
    <source>
        <dbReference type="ARBA" id="ARBA00022840"/>
    </source>
</evidence>
<dbReference type="InterPro" id="IPR027408">
    <property type="entry name" value="PNPase/RNase_PH_dom_sf"/>
</dbReference>
<dbReference type="InterPro" id="IPR036456">
    <property type="entry name" value="PNPase_PH_RNA-bd_sf"/>
</dbReference>
<evidence type="ECO:0000256" key="1">
    <source>
        <dbReference type="ARBA" id="ARBA00004141"/>
    </source>
</evidence>
<evidence type="ECO:0000256" key="7">
    <source>
        <dbReference type="ARBA" id="ARBA00022741"/>
    </source>
</evidence>
<keyword evidence="11" id="KW-0460">Magnesium</keyword>
<dbReference type="Pfam" id="PF03717">
    <property type="entry name" value="PBP_dimer"/>
    <property type="match status" value="1"/>
</dbReference>
<dbReference type="GO" id="GO:0004654">
    <property type="term" value="F:polyribonucleotide nucleotidyltransferase activity"/>
    <property type="evidence" value="ECO:0007669"/>
    <property type="project" value="InterPro"/>
</dbReference>
<dbReference type="FunFam" id="3.30.230.70:FF:000002">
    <property type="entry name" value="Polyribonucleotide nucleotidyltransferase"/>
    <property type="match status" value="1"/>
</dbReference>
<dbReference type="GO" id="GO:0008658">
    <property type="term" value="F:penicillin binding"/>
    <property type="evidence" value="ECO:0007669"/>
    <property type="project" value="InterPro"/>
</dbReference>
<dbReference type="Pfam" id="PF00953">
    <property type="entry name" value="Glycos_transf_4"/>
    <property type="match status" value="1"/>
</dbReference>
<dbReference type="InterPro" id="IPR044742">
    <property type="entry name" value="DEAD/DEAH_RhlB"/>
</dbReference>
<feature type="domain" description="ABC transporter" evidence="18">
    <location>
        <begin position="549"/>
        <end position="780"/>
    </location>
</feature>
<dbReference type="GO" id="GO:0016887">
    <property type="term" value="F:ATP hydrolysis activity"/>
    <property type="evidence" value="ECO:0007669"/>
    <property type="project" value="InterPro"/>
</dbReference>
<dbReference type="PANTHER" id="PTHR11252">
    <property type="entry name" value="POLYRIBONUCLEOTIDE NUCLEOTIDYLTRANSFERASE"/>
    <property type="match status" value="1"/>
</dbReference>
<dbReference type="Pfam" id="PF00271">
    <property type="entry name" value="Helicase_C"/>
    <property type="match status" value="1"/>
</dbReference>
<dbReference type="STRING" id="7395.A0A1A9UK71"/>
<keyword evidence="9" id="KW-0347">Helicase</keyword>
<dbReference type="SUPFAM" id="SSF54814">
    <property type="entry name" value="Prokaryotic type KH domain (KH-domain type II)"/>
    <property type="match status" value="1"/>
</dbReference>
<dbReference type="SUPFAM" id="SSF56601">
    <property type="entry name" value="beta-lactamase/transpeptidase-like"/>
    <property type="match status" value="1"/>
</dbReference>
<evidence type="ECO:0000259" key="20">
    <source>
        <dbReference type="PROSITE" id="PS51194"/>
    </source>
</evidence>
<dbReference type="PANTHER" id="PTHR11252:SF0">
    <property type="entry name" value="POLYRIBONUCLEOTIDE NUCLEOTIDYLTRANSFERASE 1, MITOCHONDRIAL"/>
    <property type="match status" value="1"/>
</dbReference>
<keyword evidence="13 17" id="KW-1133">Transmembrane helix</keyword>
<dbReference type="InterPro" id="IPR017871">
    <property type="entry name" value="ABC_transporter-like_CS"/>
</dbReference>
<feature type="domain" description="Helicase C-terminal" evidence="20">
    <location>
        <begin position="529"/>
        <end position="676"/>
    </location>
</feature>
<feature type="transmembrane region" description="Helical" evidence="17">
    <location>
        <begin position="1260"/>
        <end position="1278"/>
    </location>
</feature>
<dbReference type="GO" id="GO:0005524">
    <property type="term" value="F:ATP binding"/>
    <property type="evidence" value="ECO:0007669"/>
    <property type="project" value="UniProtKB-KW"/>
</dbReference>
<dbReference type="SUPFAM" id="SSF54211">
    <property type="entry name" value="Ribosomal protein S5 domain 2-like"/>
    <property type="match status" value="1"/>
</dbReference>
<dbReference type="Gene3D" id="3.40.710.10">
    <property type="entry name" value="DD-peptidase/beta-lactamase superfamily"/>
    <property type="match status" value="1"/>
</dbReference>
<dbReference type="InterPro" id="IPR027417">
    <property type="entry name" value="P-loop_NTPase"/>
</dbReference>
<dbReference type="Gene3D" id="3.40.50.720">
    <property type="entry name" value="NAD(P)-binding Rossmann-like Domain"/>
    <property type="match status" value="1"/>
</dbReference>
<dbReference type="InterPro" id="IPR009019">
    <property type="entry name" value="KH_sf_prok-type"/>
</dbReference>
<dbReference type="Pfam" id="PF00005">
    <property type="entry name" value="ABC_tran"/>
    <property type="match status" value="1"/>
</dbReference>
<dbReference type="InterPro" id="IPR036138">
    <property type="entry name" value="PBP_dimer_sf"/>
</dbReference>
<dbReference type="GO" id="GO:0008199">
    <property type="term" value="F:ferric iron binding"/>
    <property type="evidence" value="ECO:0007669"/>
    <property type="project" value="InterPro"/>
</dbReference>
<evidence type="ECO:0000313" key="22">
    <source>
        <dbReference type="Proteomes" id="UP000078200"/>
    </source>
</evidence>
<dbReference type="InterPro" id="IPR020568">
    <property type="entry name" value="Ribosomal_Su5_D2-typ_SF"/>
</dbReference>
<dbReference type="SUPFAM" id="SSF56519">
    <property type="entry name" value="Penicillin binding protein dimerisation domain"/>
    <property type="match status" value="1"/>
</dbReference>
<dbReference type="SUPFAM" id="SSF47240">
    <property type="entry name" value="Ferritin-like"/>
    <property type="match status" value="1"/>
</dbReference>
<dbReference type="InterPro" id="IPR008331">
    <property type="entry name" value="Ferritin_DPS_dom"/>
</dbReference>
<evidence type="ECO:0000256" key="4">
    <source>
        <dbReference type="ARBA" id="ARBA00022692"/>
    </source>
</evidence>
<evidence type="ECO:0000313" key="21">
    <source>
        <dbReference type="EnsemblMetazoa" id="GAUT007443-PA"/>
    </source>
</evidence>
<dbReference type="FunFam" id="3.30.1370.10:FF:000001">
    <property type="entry name" value="Polyribonucleotide nucleotidyltransferase"/>
    <property type="match status" value="1"/>
</dbReference>
<keyword evidence="7" id="KW-0547">Nucleotide-binding</keyword>
<dbReference type="GO" id="GO:0016881">
    <property type="term" value="F:acid-amino acid ligase activity"/>
    <property type="evidence" value="ECO:0007669"/>
    <property type="project" value="InterPro"/>
</dbReference>
<dbReference type="SUPFAM" id="SSF46915">
    <property type="entry name" value="Polynucleotide phosphorylase/guanosine pentaphosphate synthase (PNPase/GPSI), domain 3"/>
    <property type="match status" value="1"/>
</dbReference>
<dbReference type="EnsemblMetazoa" id="GAUT007443-RA">
    <property type="protein sequence ID" value="GAUT007443-PA"/>
    <property type="gene ID" value="GAUT007443"/>
</dbReference>
<keyword evidence="3" id="KW-0808">Transferase</keyword>
<keyword evidence="6" id="KW-0479">Metal-binding</keyword>
<feature type="transmembrane region" description="Helical" evidence="17">
    <location>
        <begin position="1221"/>
        <end position="1239"/>
    </location>
</feature>
<dbReference type="GO" id="GO:0016780">
    <property type="term" value="F:phosphotransferase activity, for other substituted phosphate groups"/>
    <property type="evidence" value="ECO:0007669"/>
    <property type="project" value="InterPro"/>
</dbReference>
<dbReference type="GO" id="GO:0005829">
    <property type="term" value="C:cytosol"/>
    <property type="evidence" value="ECO:0007669"/>
    <property type="project" value="TreeGrafter"/>
</dbReference>
<dbReference type="Pfam" id="PF03726">
    <property type="entry name" value="PNPase"/>
    <property type="match status" value="1"/>
</dbReference>
<dbReference type="Pfam" id="PF10555">
    <property type="entry name" value="MraY_sig1"/>
    <property type="match status" value="1"/>
</dbReference>
<evidence type="ECO:0000256" key="2">
    <source>
        <dbReference type="ARBA" id="ARBA00022490"/>
    </source>
</evidence>
<dbReference type="InterPro" id="IPR001650">
    <property type="entry name" value="Helicase_C-like"/>
</dbReference>
<dbReference type="PROSITE" id="PS51194">
    <property type="entry name" value="HELICASE_CTER"/>
    <property type="match status" value="1"/>
</dbReference>
<dbReference type="SUPFAM" id="SSF55666">
    <property type="entry name" value="Ribonuclease PH domain 2-like"/>
    <property type="match status" value="2"/>
</dbReference>
<dbReference type="Gene3D" id="3.40.50.300">
    <property type="entry name" value="P-loop containing nucleotide triphosphate hydrolases"/>
    <property type="match status" value="3"/>
</dbReference>
<dbReference type="InterPro" id="IPR014001">
    <property type="entry name" value="Helicase_ATP-bd"/>
</dbReference>
<dbReference type="Gene3D" id="3.30.230.70">
    <property type="entry name" value="GHMP Kinase, N-terminal domain"/>
    <property type="match status" value="1"/>
</dbReference>
<dbReference type="InterPro" id="IPR012338">
    <property type="entry name" value="Beta-lactam/transpept-like"/>
</dbReference>
<evidence type="ECO:0000256" key="8">
    <source>
        <dbReference type="ARBA" id="ARBA00022801"/>
    </source>
</evidence>
<evidence type="ECO:0000256" key="15">
    <source>
        <dbReference type="ARBA" id="ARBA00031451"/>
    </source>
</evidence>
<protein>
    <recommendedName>
        <fullName evidence="15">Polynucleotide phosphorylase 1</fullName>
    </recommendedName>
</protein>
<dbReference type="CDD" id="cd18787">
    <property type="entry name" value="SF2_C_DEAD"/>
    <property type="match status" value="1"/>
</dbReference>
<dbReference type="SMART" id="SM00322">
    <property type="entry name" value="KH"/>
    <property type="match status" value="1"/>
</dbReference>
<dbReference type="PROSITE" id="PS00211">
    <property type="entry name" value="ABC_TRANSPORTER_1"/>
    <property type="match status" value="1"/>
</dbReference>
<dbReference type="Pfam" id="PF00270">
    <property type="entry name" value="DEAD"/>
    <property type="match status" value="1"/>
</dbReference>
<dbReference type="InterPro" id="IPR011545">
    <property type="entry name" value="DEAD/DEAH_box_helicase_dom"/>
</dbReference>
<dbReference type="CDD" id="cd11364">
    <property type="entry name" value="RNase_PH_PNPase_2"/>
    <property type="match status" value="1"/>
</dbReference>
<dbReference type="PROSITE" id="PS01347">
    <property type="entry name" value="MRAY_1"/>
    <property type="match status" value="1"/>
</dbReference>
<dbReference type="InterPro" id="IPR009078">
    <property type="entry name" value="Ferritin-like_SF"/>
</dbReference>
<dbReference type="VEuPathDB" id="VectorBase:GAUT007443"/>
<organism evidence="21 22">
    <name type="scientific">Glossina austeni</name>
    <name type="common">Savannah tsetse fly</name>
    <dbReference type="NCBI Taxonomy" id="7395"/>
    <lineage>
        <taxon>Eukaryota</taxon>
        <taxon>Metazoa</taxon>
        <taxon>Ecdysozoa</taxon>
        <taxon>Arthropoda</taxon>
        <taxon>Hexapoda</taxon>
        <taxon>Insecta</taxon>
        <taxon>Pterygota</taxon>
        <taxon>Neoptera</taxon>
        <taxon>Endopterygota</taxon>
        <taxon>Diptera</taxon>
        <taxon>Brachycera</taxon>
        <taxon>Muscomorpha</taxon>
        <taxon>Hippoboscoidea</taxon>
        <taxon>Glossinidae</taxon>
        <taxon>Glossina</taxon>
    </lineage>
</organism>
<dbReference type="Proteomes" id="UP000078200">
    <property type="component" value="Unassembled WGS sequence"/>
</dbReference>
<reference evidence="21" key="1">
    <citation type="submission" date="2020-05" db="UniProtKB">
        <authorList>
            <consortium name="EnsemblMetazoa"/>
        </authorList>
    </citation>
    <scope>IDENTIFICATION</scope>
    <source>
        <strain evidence="21">TTRI</strain>
    </source>
</reference>
<feature type="transmembrane region" description="Helical" evidence="17">
    <location>
        <begin position="1156"/>
        <end position="1177"/>
    </location>
</feature>
<dbReference type="SUPFAM" id="SSF53623">
    <property type="entry name" value="MurD-like peptide ligases, catalytic domain"/>
    <property type="match status" value="1"/>
</dbReference>
<dbReference type="InterPro" id="IPR004087">
    <property type="entry name" value="KH_dom"/>
</dbReference>
<dbReference type="SMART" id="SM00487">
    <property type="entry name" value="DEXDc"/>
    <property type="match status" value="1"/>
</dbReference>
<dbReference type="Pfam" id="PF00210">
    <property type="entry name" value="Ferritin"/>
    <property type="match status" value="1"/>
</dbReference>
<evidence type="ECO:0000256" key="13">
    <source>
        <dbReference type="ARBA" id="ARBA00022989"/>
    </source>
</evidence>
<dbReference type="NCBIfam" id="TIGR03591">
    <property type="entry name" value="polynuc_phos"/>
    <property type="match status" value="1"/>
</dbReference>
<dbReference type="InterPro" id="IPR015848">
    <property type="entry name" value="PNPase_PH_RNA-bd_bac/org-type"/>
</dbReference>
<dbReference type="GO" id="GO:0006396">
    <property type="term" value="P:RNA processing"/>
    <property type="evidence" value="ECO:0007669"/>
    <property type="project" value="InterPro"/>
</dbReference>
<dbReference type="InterPro" id="IPR036345">
    <property type="entry name" value="ExoRNase_PH_dom2_sf"/>
</dbReference>
<dbReference type="GO" id="GO:0016020">
    <property type="term" value="C:membrane"/>
    <property type="evidence" value="ECO:0007669"/>
    <property type="project" value="UniProtKB-SubCell"/>
</dbReference>
<accession>A0A1A9UK71</accession>
<dbReference type="InterPro" id="IPR000629">
    <property type="entry name" value="RNA-helicase_DEAD-box_CS"/>
</dbReference>
<keyword evidence="22" id="KW-1185">Reference proteome</keyword>